<dbReference type="SUPFAM" id="SSF52540">
    <property type="entry name" value="P-loop containing nucleoside triphosphate hydrolases"/>
    <property type="match status" value="1"/>
</dbReference>
<evidence type="ECO:0000256" key="5">
    <source>
        <dbReference type="ARBA" id="ARBA00023186"/>
    </source>
</evidence>
<organism evidence="6 7">
    <name type="scientific">Actinocorallia longicatena</name>
    <dbReference type="NCBI Taxonomy" id="111803"/>
    <lineage>
        <taxon>Bacteria</taxon>
        <taxon>Bacillati</taxon>
        <taxon>Actinomycetota</taxon>
        <taxon>Actinomycetes</taxon>
        <taxon>Streptosporangiales</taxon>
        <taxon>Thermomonosporaceae</taxon>
        <taxon>Actinocorallia</taxon>
    </lineage>
</organism>
<sequence length="1173" mass="127121">MGNVYGVDFGTSNSAIIVGRADGTSTPVKDPASPHGSYSVPTSVCLLANGSLALGHAAENSKRVRPRSYRTGFKQHFGSTIPMDFEDRERRPDELAAEIMRFLRVMAEQQVQGEVDRVVITVPASWEEGVREQMLAAAVRAGFSRDRTSLLSEPEAALTHAFADIASPVAEHVLVYDLGGGTFDCAVARGRADGFDLSAAPGGLRDVGGGEFDRALLRLLGERFDAAAWMLHGDPVDAETLRGRLGLEDVCEKVKCVLSVIETAEEWLTQLDPQQIFELHRRDLERVLRPLLEETLAECERTLADSGLDWDRLDRVVLVGGSSRIPLVRDLIARRTKAKITLVDDPEMAVAAGAVRHARTLVARGDDPLPPPPPDTQIARELEALRKANERIRRTVQQTSGISERAVARTRLLLDRAEQVSRCADEPVAVGVLGVRGAGKSLLVNMLLGTPGLLPDGCSPVSRNVTVLRLNPEGDLPGARVVGGRVEFLGEPDLRACVASLVDALLQVAEVSRRIPDSALAPLPRLVTGATDLSAPDGWEPLVEWCRVHAWPTGASGVRLRVMELLALRHACLAGAELVGTEPPVDLAELGGTALRPEAELVAEAAGDFPEPAASVARIPRGRTPVSGELAAVASLIRRIRLDVAVPRELLPFAKLGEEPVDLVDLPGLDGRATEARDAYLTEQEIDRLTSIIVVHNGQNLHGRTPLEPATRFGRTRSREELAAASLVVVNKLDALPAGLAEPAARSGPLDPGTLKQHASDLDALLSAAGRIVGPDRIVLTSALLARDLRSGGHTTEPSGTARVWSALARRLHAGAPGHPLGALFAAAAHDGGIDRLRQAVADHVALHGMPLRLTRMRGLVEERRKVQAEVARLIGPHDTREVESAEHRQLRQLLKTIARDAKKLPERVRGQLDAADTGVSGASTADLRLRVEALVAREVGSWPDWSDLLDEVRDGAIPPLRHDGSEIRPNDTTTIEARFLECLSVLDEVFKGLGDQLVEHWVEARNDEMRAARSALRAHGGAKGFLEWAHRFVDFGWIPARIAAADPGFAEPGRPVWEGFPLARAHGLPWHPDYPVPFGRKSDDLRGLRHQTHVMAIRRELVNALTRIALARIQRQHLDLARRIRGALEGVTLPRGDRDIRQYVNDVLGEPREPGNAALQTLADVLTEDLED</sequence>
<keyword evidence="2" id="KW-0547">Nucleotide-binding</keyword>
<evidence type="ECO:0008006" key="8">
    <source>
        <dbReference type="Google" id="ProtNLM"/>
    </source>
</evidence>
<dbReference type="PANTHER" id="PTHR42749">
    <property type="entry name" value="CELL SHAPE-DETERMINING PROTEIN MREB"/>
    <property type="match status" value="1"/>
</dbReference>
<evidence type="ECO:0000256" key="1">
    <source>
        <dbReference type="ARBA" id="ARBA00007381"/>
    </source>
</evidence>
<keyword evidence="4" id="KW-0346">Stress response</keyword>
<proteinExistence type="inferred from homology"/>
<comment type="caution">
    <text evidence="6">The sequence shown here is derived from an EMBL/GenBank/DDBJ whole genome shotgun (WGS) entry which is preliminary data.</text>
</comment>
<dbReference type="Gene3D" id="3.30.420.40">
    <property type="match status" value="2"/>
</dbReference>
<dbReference type="PRINTS" id="PR00301">
    <property type="entry name" value="HEATSHOCK70"/>
</dbReference>
<dbReference type="InterPro" id="IPR027417">
    <property type="entry name" value="P-loop_NTPase"/>
</dbReference>
<dbReference type="InterPro" id="IPR043129">
    <property type="entry name" value="ATPase_NBD"/>
</dbReference>
<gene>
    <name evidence="6" type="ORF">GCM10010468_61780</name>
</gene>
<name>A0ABP6QIK5_9ACTN</name>
<dbReference type="PROSITE" id="PS01036">
    <property type="entry name" value="HSP70_3"/>
    <property type="match status" value="1"/>
</dbReference>
<evidence type="ECO:0000256" key="4">
    <source>
        <dbReference type="ARBA" id="ARBA00023016"/>
    </source>
</evidence>
<keyword evidence="3" id="KW-0067">ATP-binding</keyword>
<dbReference type="Pfam" id="PF00012">
    <property type="entry name" value="HSP70"/>
    <property type="match status" value="1"/>
</dbReference>
<dbReference type="InterPro" id="IPR013126">
    <property type="entry name" value="Hsp_70_fam"/>
</dbReference>
<keyword evidence="7" id="KW-1185">Reference proteome</keyword>
<evidence type="ECO:0000313" key="7">
    <source>
        <dbReference type="Proteomes" id="UP001501237"/>
    </source>
</evidence>
<dbReference type="RefSeq" id="WP_344835375.1">
    <property type="nucleotide sequence ID" value="NZ_BAAAUV010000021.1"/>
</dbReference>
<evidence type="ECO:0000313" key="6">
    <source>
        <dbReference type="EMBL" id="GAA3230944.1"/>
    </source>
</evidence>
<comment type="similarity">
    <text evidence="1">Belongs to the heat shock protein 70 family.</text>
</comment>
<accession>A0ABP6QIK5</accession>
<evidence type="ECO:0000256" key="2">
    <source>
        <dbReference type="ARBA" id="ARBA00022741"/>
    </source>
</evidence>
<dbReference type="InterPro" id="IPR018181">
    <property type="entry name" value="Heat_shock_70_CS"/>
</dbReference>
<dbReference type="EMBL" id="BAAAUV010000021">
    <property type="protein sequence ID" value="GAA3230944.1"/>
    <property type="molecule type" value="Genomic_DNA"/>
</dbReference>
<keyword evidence="5" id="KW-0143">Chaperone</keyword>
<evidence type="ECO:0000256" key="3">
    <source>
        <dbReference type="ARBA" id="ARBA00022840"/>
    </source>
</evidence>
<reference evidence="7" key="1">
    <citation type="journal article" date="2019" name="Int. J. Syst. Evol. Microbiol.">
        <title>The Global Catalogue of Microorganisms (GCM) 10K type strain sequencing project: providing services to taxonomists for standard genome sequencing and annotation.</title>
        <authorList>
            <consortium name="The Broad Institute Genomics Platform"/>
            <consortium name="The Broad Institute Genome Sequencing Center for Infectious Disease"/>
            <person name="Wu L."/>
            <person name="Ma J."/>
        </authorList>
    </citation>
    <scope>NUCLEOTIDE SEQUENCE [LARGE SCALE GENOMIC DNA]</scope>
    <source>
        <strain evidence="7">JCM 9377</strain>
    </source>
</reference>
<dbReference type="Proteomes" id="UP001501237">
    <property type="component" value="Unassembled WGS sequence"/>
</dbReference>
<dbReference type="SUPFAM" id="SSF53067">
    <property type="entry name" value="Actin-like ATPase domain"/>
    <property type="match status" value="2"/>
</dbReference>
<protein>
    <recommendedName>
        <fullName evidence="8">Hsp70 protein</fullName>
    </recommendedName>
</protein>
<dbReference type="Gene3D" id="3.90.640.10">
    <property type="entry name" value="Actin, Chain A, domain 4"/>
    <property type="match status" value="1"/>
</dbReference>
<dbReference type="PANTHER" id="PTHR42749:SF1">
    <property type="entry name" value="CELL SHAPE-DETERMINING PROTEIN MREB"/>
    <property type="match status" value="1"/>
</dbReference>